<accession>A0ABN1MH70</accession>
<reference evidence="7 8" key="1">
    <citation type="journal article" date="2019" name="Int. J. Syst. Evol. Microbiol.">
        <title>The Global Catalogue of Microorganisms (GCM) 10K type strain sequencing project: providing services to taxonomists for standard genome sequencing and annotation.</title>
        <authorList>
            <consortium name="The Broad Institute Genomics Platform"/>
            <consortium name="The Broad Institute Genome Sequencing Center for Infectious Disease"/>
            <person name="Wu L."/>
            <person name="Ma J."/>
        </authorList>
    </citation>
    <scope>NUCLEOTIDE SEQUENCE [LARGE SCALE GENOMIC DNA]</scope>
    <source>
        <strain evidence="7 8">JCM 16082</strain>
    </source>
</reference>
<keyword evidence="4 5" id="KW-0378">Hydrolase</keyword>
<evidence type="ECO:0000313" key="7">
    <source>
        <dbReference type="EMBL" id="GAA0872522.1"/>
    </source>
</evidence>
<comment type="subcellular location">
    <subcellularLocation>
        <location evidence="5">Cytoplasm</location>
    </subcellularLocation>
</comment>
<feature type="binding site" evidence="5">
    <location>
        <position position="11"/>
    </location>
    <ligand>
        <name>a divalent metal cation</name>
        <dbReference type="ChEBI" id="CHEBI:60240"/>
    </ligand>
</feature>
<feature type="binding site" evidence="5">
    <location>
        <position position="12"/>
    </location>
    <ligand>
        <name>a divalent metal cation</name>
        <dbReference type="ChEBI" id="CHEBI:60240"/>
    </ligand>
</feature>
<dbReference type="PANTHER" id="PTHR30457">
    <property type="entry name" value="5'-NUCLEOTIDASE SURE"/>
    <property type="match status" value="1"/>
</dbReference>
<name>A0ABN1MH70_9FLAO</name>
<feature type="binding site" evidence="5">
    <location>
        <position position="42"/>
    </location>
    <ligand>
        <name>a divalent metal cation</name>
        <dbReference type="ChEBI" id="CHEBI:60240"/>
    </ligand>
</feature>
<dbReference type="InterPro" id="IPR030048">
    <property type="entry name" value="SurE"/>
</dbReference>
<organism evidence="7 8">
    <name type="scientific">Gangjinia marincola</name>
    <dbReference type="NCBI Taxonomy" id="578463"/>
    <lineage>
        <taxon>Bacteria</taxon>
        <taxon>Pseudomonadati</taxon>
        <taxon>Bacteroidota</taxon>
        <taxon>Flavobacteriia</taxon>
        <taxon>Flavobacteriales</taxon>
        <taxon>Flavobacteriaceae</taxon>
        <taxon>Gangjinia</taxon>
    </lineage>
</organism>
<dbReference type="HAMAP" id="MF_00060">
    <property type="entry name" value="SurE"/>
    <property type="match status" value="1"/>
</dbReference>
<sequence length="260" mass="28346">MKKPLILVTNDDGITAPGIRTLIDVMKELGDVVVVAPDSPQSGMGHAITINDALYCDPVQLKASEDHQEYSCSGTPADCVKLATQEIMKRKPDLCVSGINHGSNSSINVIYSGTMSAAVEAGTEGIPAIGFSLLDYSLNADFKPTKKFVKAITQKVLEEGLPKGVVLNVNLPKLSEDDIKGVKICRQAKAHWVENFDKRTNPQGRDYYWLTGEFINEDQGEDTDEWALANGYVSVVPVQFDLTAHHVVQDLNSWGLNKVS</sequence>
<gene>
    <name evidence="5 7" type="primary">surE</name>
    <name evidence="7" type="ORF">GCM10009117_16690</name>
</gene>
<dbReference type="Proteomes" id="UP001500507">
    <property type="component" value="Unassembled WGS sequence"/>
</dbReference>
<keyword evidence="5" id="KW-0963">Cytoplasm</keyword>
<dbReference type="NCBIfam" id="NF001492">
    <property type="entry name" value="PRK00346.2-2"/>
    <property type="match status" value="1"/>
</dbReference>
<dbReference type="InterPro" id="IPR036523">
    <property type="entry name" value="SurE-like_sf"/>
</dbReference>
<comment type="catalytic activity">
    <reaction evidence="1 5">
        <text>a ribonucleoside 5'-phosphate + H2O = a ribonucleoside + phosphate</text>
        <dbReference type="Rhea" id="RHEA:12484"/>
        <dbReference type="ChEBI" id="CHEBI:15377"/>
        <dbReference type="ChEBI" id="CHEBI:18254"/>
        <dbReference type="ChEBI" id="CHEBI:43474"/>
        <dbReference type="ChEBI" id="CHEBI:58043"/>
        <dbReference type="EC" id="3.1.3.5"/>
    </reaction>
</comment>
<evidence type="ECO:0000256" key="3">
    <source>
        <dbReference type="ARBA" id="ARBA00022723"/>
    </source>
</evidence>
<evidence type="ECO:0000256" key="2">
    <source>
        <dbReference type="ARBA" id="ARBA00011062"/>
    </source>
</evidence>
<feature type="binding site" evidence="5">
    <location>
        <position position="100"/>
    </location>
    <ligand>
        <name>a divalent metal cation</name>
        <dbReference type="ChEBI" id="CHEBI:60240"/>
    </ligand>
</feature>
<dbReference type="NCBIfam" id="NF001490">
    <property type="entry name" value="PRK00346.1-4"/>
    <property type="match status" value="1"/>
</dbReference>
<dbReference type="EC" id="3.1.3.5" evidence="5"/>
<evidence type="ECO:0000259" key="6">
    <source>
        <dbReference type="Pfam" id="PF01975"/>
    </source>
</evidence>
<evidence type="ECO:0000256" key="5">
    <source>
        <dbReference type="HAMAP-Rule" id="MF_00060"/>
    </source>
</evidence>
<comment type="function">
    <text evidence="5">Nucleotidase that shows phosphatase activity on nucleoside 5'-monophosphates.</text>
</comment>
<keyword evidence="5" id="KW-0547">Nucleotide-binding</keyword>
<proteinExistence type="inferred from homology"/>
<dbReference type="EMBL" id="BAAAFG010000015">
    <property type="protein sequence ID" value="GAA0872522.1"/>
    <property type="molecule type" value="Genomic_DNA"/>
</dbReference>
<dbReference type="InterPro" id="IPR002828">
    <property type="entry name" value="SurE-like_Pase/nucleotidase"/>
</dbReference>
<dbReference type="NCBIfam" id="TIGR00087">
    <property type="entry name" value="surE"/>
    <property type="match status" value="1"/>
</dbReference>
<keyword evidence="8" id="KW-1185">Reference proteome</keyword>
<evidence type="ECO:0000256" key="4">
    <source>
        <dbReference type="ARBA" id="ARBA00022801"/>
    </source>
</evidence>
<comment type="caution">
    <text evidence="7">The sequence shown here is derived from an EMBL/GenBank/DDBJ whole genome shotgun (WGS) entry which is preliminary data.</text>
</comment>
<protein>
    <recommendedName>
        <fullName evidence="5">5'-nucleotidase SurE</fullName>
        <ecNumber evidence="5">3.1.3.5</ecNumber>
    </recommendedName>
    <alternativeName>
        <fullName evidence="5">Nucleoside 5'-monophosphate phosphohydrolase</fullName>
    </alternativeName>
</protein>
<comment type="cofactor">
    <cofactor evidence="5">
        <name>a divalent metal cation</name>
        <dbReference type="ChEBI" id="CHEBI:60240"/>
    </cofactor>
    <text evidence="5">Binds 1 divalent metal cation per subunit.</text>
</comment>
<keyword evidence="3 5" id="KW-0479">Metal-binding</keyword>
<evidence type="ECO:0000256" key="1">
    <source>
        <dbReference type="ARBA" id="ARBA00000815"/>
    </source>
</evidence>
<comment type="similarity">
    <text evidence="2 5">Belongs to the SurE nucleotidase family.</text>
</comment>
<dbReference type="PANTHER" id="PTHR30457:SF0">
    <property type="entry name" value="PHOSPHATASE, PUTATIVE (AFU_ORTHOLOGUE AFUA_4G01070)-RELATED"/>
    <property type="match status" value="1"/>
</dbReference>
<feature type="domain" description="Survival protein SurE-like phosphatase/nucleotidase" evidence="6">
    <location>
        <begin position="6"/>
        <end position="193"/>
    </location>
</feature>
<dbReference type="Pfam" id="PF01975">
    <property type="entry name" value="SurE"/>
    <property type="match status" value="1"/>
</dbReference>
<dbReference type="Gene3D" id="3.40.1210.10">
    <property type="entry name" value="Survival protein SurE-like phosphatase/nucleotidase"/>
    <property type="match status" value="1"/>
</dbReference>
<evidence type="ECO:0000313" key="8">
    <source>
        <dbReference type="Proteomes" id="UP001500507"/>
    </source>
</evidence>
<dbReference type="SUPFAM" id="SSF64167">
    <property type="entry name" value="SurE-like"/>
    <property type="match status" value="1"/>
</dbReference>